<feature type="chain" id="PRO_5016477759" evidence="2">
    <location>
        <begin position="22"/>
        <end position="482"/>
    </location>
</feature>
<gene>
    <name evidence="4" type="ORF">DZC30_21910</name>
</gene>
<keyword evidence="2" id="KW-1134">Transmembrane beta strand</keyword>
<dbReference type="NCBIfam" id="TIGR01845">
    <property type="entry name" value="outer_NodT"/>
    <property type="match status" value="1"/>
</dbReference>
<dbReference type="PROSITE" id="PS51257">
    <property type="entry name" value="PROKAR_LIPOPROTEIN"/>
    <property type="match status" value="1"/>
</dbReference>
<name>A0A373F634_COMTE</name>
<comment type="subcellular location">
    <subcellularLocation>
        <location evidence="2">Cell membrane</location>
        <topology evidence="2">Lipid-anchor</topology>
    </subcellularLocation>
</comment>
<keyword evidence="5" id="KW-1185">Reference proteome</keyword>
<dbReference type="GO" id="GO:0015562">
    <property type="term" value="F:efflux transmembrane transporter activity"/>
    <property type="evidence" value="ECO:0007669"/>
    <property type="project" value="InterPro"/>
</dbReference>
<dbReference type="PANTHER" id="PTHR30203">
    <property type="entry name" value="OUTER MEMBRANE CATION EFFLUX PROTEIN"/>
    <property type="match status" value="1"/>
</dbReference>
<proteinExistence type="inferred from homology"/>
<accession>A0A373F634</accession>
<keyword evidence="2" id="KW-0732">Signal</keyword>
<feature type="region of interest" description="Disordered" evidence="3">
    <location>
        <begin position="26"/>
        <end position="47"/>
    </location>
</feature>
<keyword evidence="2" id="KW-0564">Palmitate</keyword>
<dbReference type="Pfam" id="PF02321">
    <property type="entry name" value="OEP"/>
    <property type="match status" value="2"/>
</dbReference>
<dbReference type="SUPFAM" id="SSF56954">
    <property type="entry name" value="Outer membrane efflux proteins (OEP)"/>
    <property type="match status" value="1"/>
</dbReference>
<dbReference type="OrthoDB" id="9770517at2"/>
<dbReference type="AlphaFoldDB" id="A0A373F634"/>
<feature type="compositionally biased region" description="Polar residues" evidence="3">
    <location>
        <begin position="37"/>
        <end position="46"/>
    </location>
</feature>
<protein>
    <submittedName>
        <fullName evidence="4">RND transporter</fullName>
    </submittedName>
</protein>
<comment type="similarity">
    <text evidence="1 2">Belongs to the outer membrane factor (OMF) (TC 1.B.17) family.</text>
</comment>
<dbReference type="InterPro" id="IPR010131">
    <property type="entry name" value="MdtP/NodT-like"/>
</dbReference>
<feature type="signal peptide" evidence="2">
    <location>
        <begin position="1"/>
        <end position="21"/>
    </location>
</feature>
<feature type="compositionally biased region" description="Low complexity" evidence="3">
    <location>
        <begin position="26"/>
        <end position="35"/>
    </location>
</feature>
<evidence type="ECO:0000256" key="3">
    <source>
        <dbReference type="SAM" id="MobiDB-lite"/>
    </source>
</evidence>
<evidence type="ECO:0000256" key="1">
    <source>
        <dbReference type="ARBA" id="ARBA00007613"/>
    </source>
</evidence>
<dbReference type="PANTHER" id="PTHR30203:SF33">
    <property type="entry name" value="BLR4455 PROTEIN"/>
    <property type="match status" value="1"/>
</dbReference>
<keyword evidence="2" id="KW-0449">Lipoprotein</keyword>
<dbReference type="InterPro" id="IPR003423">
    <property type="entry name" value="OMP_efflux"/>
</dbReference>
<keyword evidence="2" id="KW-0472">Membrane</keyword>
<organism evidence="4 5">
    <name type="scientific">Comamonas testosteroni</name>
    <name type="common">Pseudomonas testosteroni</name>
    <dbReference type="NCBI Taxonomy" id="285"/>
    <lineage>
        <taxon>Bacteria</taxon>
        <taxon>Pseudomonadati</taxon>
        <taxon>Pseudomonadota</taxon>
        <taxon>Betaproteobacteria</taxon>
        <taxon>Burkholderiales</taxon>
        <taxon>Comamonadaceae</taxon>
        <taxon>Comamonas</taxon>
    </lineage>
</organism>
<evidence type="ECO:0000313" key="4">
    <source>
        <dbReference type="EMBL" id="RGE39417.1"/>
    </source>
</evidence>
<dbReference type="Gene3D" id="2.20.200.10">
    <property type="entry name" value="Outer membrane efflux proteins (OEP)"/>
    <property type="match status" value="1"/>
</dbReference>
<evidence type="ECO:0000313" key="5">
    <source>
        <dbReference type="Proteomes" id="UP000261948"/>
    </source>
</evidence>
<dbReference type="GO" id="GO:0005886">
    <property type="term" value="C:plasma membrane"/>
    <property type="evidence" value="ECO:0007669"/>
    <property type="project" value="UniProtKB-SubCell"/>
</dbReference>
<keyword evidence="2" id="KW-0812">Transmembrane</keyword>
<evidence type="ECO:0000256" key="2">
    <source>
        <dbReference type="RuleBase" id="RU362097"/>
    </source>
</evidence>
<sequence length="482" mass="52055">MLIPRLLPWAAALLLAGCASSTIPLQQPQPTLPTQWPGDTQTQGSQDAALPPWQAMVVDPTLTQLLQQAASYNHDLRQALLRAQEARASYGIENANRLPTLAAGSSHARARVPGDLNASGRTAIGSDHEVFVGLSSWELDLWGRVRNLSDAALQQYLATELGTQAARQALFAQVARSYLSLREMDERLTLTRHTLDSRAETLRIFTRRYEVGSISKYALTQVESLHHQARAMAAQLEQERAQTAHALQLLTGADVAQLPPLVRGQQFFADVPVGLPSSLLTARPDVVAAEHQLQASHARVDAARAAFLPRIALSGNFGTASAQLDGLFDNGSKAWSFVPTISLPLWDGGLRQSQLDLAAVRQNAAVVDYERSLQTAFREVADALSARQLMTQQVQIQRDNLHSLQERARLAQLRYDNGASPYLDVLDAQRDLLSAAQQVVQARFAQQSASVSLYAALGGGTGLGLPASPAEASPAATSRIAP</sequence>
<dbReference type="EMBL" id="QURR01000052">
    <property type="protein sequence ID" value="RGE39417.1"/>
    <property type="molecule type" value="Genomic_DNA"/>
</dbReference>
<comment type="caution">
    <text evidence="4">The sequence shown here is derived from an EMBL/GenBank/DDBJ whole genome shotgun (WGS) entry which is preliminary data.</text>
</comment>
<dbReference type="Gene3D" id="1.20.1600.10">
    <property type="entry name" value="Outer membrane efflux proteins (OEP)"/>
    <property type="match status" value="1"/>
</dbReference>
<reference evidence="4 5" key="1">
    <citation type="submission" date="2018-08" db="EMBL/GenBank/DDBJ databases">
        <title>Comamonas testosteroni strain SWCO2.</title>
        <authorList>
            <person name="Jiang N."/>
            <person name="Zhang X.Z."/>
        </authorList>
    </citation>
    <scope>NUCLEOTIDE SEQUENCE [LARGE SCALE GENOMIC DNA]</scope>
    <source>
        <strain evidence="4 5">SWCO2</strain>
    </source>
</reference>
<dbReference type="Proteomes" id="UP000261948">
    <property type="component" value="Unassembled WGS sequence"/>
</dbReference>